<dbReference type="Proteomes" id="UP000472264">
    <property type="component" value="Chromosome 6"/>
</dbReference>
<dbReference type="GO" id="GO:0009897">
    <property type="term" value="C:external side of plasma membrane"/>
    <property type="evidence" value="ECO:0007669"/>
    <property type="project" value="TreeGrafter"/>
</dbReference>
<organism evidence="4 5">
    <name type="scientific">Echeneis naucrates</name>
    <name type="common">Live sharksucker</name>
    <dbReference type="NCBI Taxonomy" id="173247"/>
    <lineage>
        <taxon>Eukaryota</taxon>
        <taxon>Metazoa</taxon>
        <taxon>Chordata</taxon>
        <taxon>Craniata</taxon>
        <taxon>Vertebrata</taxon>
        <taxon>Euteleostomi</taxon>
        <taxon>Actinopterygii</taxon>
        <taxon>Neopterygii</taxon>
        <taxon>Teleostei</taxon>
        <taxon>Neoteleostei</taxon>
        <taxon>Acanthomorphata</taxon>
        <taxon>Carangaria</taxon>
        <taxon>Carangiformes</taxon>
        <taxon>Echeneidae</taxon>
        <taxon>Echeneis</taxon>
    </lineage>
</organism>
<dbReference type="InParanoid" id="A0A665WF11"/>
<reference evidence="4" key="3">
    <citation type="submission" date="2025-09" db="UniProtKB">
        <authorList>
            <consortium name="Ensembl"/>
        </authorList>
    </citation>
    <scope>IDENTIFICATION</scope>
</reference>
<feature type="signal peptide" evidence="2">
    <location>
        <begin position="1"/>
        <end position="20"/>
    </location>
</feature>
<keyword evidence="2" id="KW-0732">Signal</keyword>
<keyword evidence="5" id="KW-1185">Reference proteome</keyword>
<feature type="domain" description="Ig-like" evidence="3">
    <location>
        <begin position="1"/>
        <end position="112"/>
    </location>
</feature>
<reference evidence="4" key="2">
    <citation type="submission" date="2025-08" db="UniProtKB">
        <authorList>
            <consortium name="Ensembl"/>
        </authorList>
    </citation>
    <scope>IDENTIFICATION</scope>
</reference>
<dbReference type="SMART" id="SM00409">
    <property type="entry name" value="IG"/>
    <property type="match status" value="1"/>
</dbReference>
<gene>
    <name evidence="4" type="primary">cd79a</name>
</gene>
<evidence type="ECO:0000313" key="4">
    <source>
        <dbReference type="Ensembl" id="ENSENLP00000042679.1"/>
    </source>
</evidence>
<dbReference type="PANTHER" id="PTHR14334:SF1">
    <property type="entry name" value="B-CELL ANTIGEN RECEPTOR COMPLEX-ASSOCIATED PROTEIN ALPHA CHAIN"/>
    <property type="match status" value="1"/>
</dbReference>
<dbReference type="Ensembl" id="ENSENLT00000043774.1">
    <property type="protein sequence ID" value="ENSENLP00000042679.1"/>
    <property type="gene ID" value="ENSENLG00000018243.1"/>
</dbReference>
<name>A0A665WF11_ECHNA</name>
<evidence type="ECO:0000256" key="1">
    <source>
        <dbReference type="ARBA" id="ARBA00023319"/>
    </source>
</evidence>
<dbReference type="GO" id="GO:0030183">
    <property type="term" value="P:B cell differentiation"/>
    <property type="evidence" value="ECO:0007669"/>
    <property type="project" value="TreeGrafter"/>
</dbReference>
<feature type="chain" id="PRO_5025661337" description="Ig-like domain-containing protein" evidence="2">
    <location>
        <begin position="21"/>
        <end position="198"/>
    </location>
</feature>
<dbReference type="SUPFAM" id="SSF48726">
    <property type="entry name" value="Immunoglobulin"/>
    <property type="match status" value="1"/>
</dbReference>
<evidence type="ECO:0000259" key="3">
    <source>
        <dbReference type="PROSITE" id="PS50835"/>
    </source>
</evidence>
<evidence type="ECO:0000256" key="2">
    <source>
        <dbReference type="SAM" id="SignalP"/>
    </source>
</evidence>
<dbReference type="Gene3D" id="2.60.40.10">
    <property type="entry name" value="Immunoglobulins"/>
    <property type="match status" value="1"/>
</dbReference>
<dbReference type="PANTHER" id="PTHR14334">
    <property type="entry name" value="B-CELL ANTIGEN RECEPTOR COMPLEX-ASSOCIATED PROTEIN"/>
    <property type="match status" value="1"/>
</dbReference>
<dbReference type="InterPro" id="IPR036179">
    <property type="entry name" value="Ig-like_dom_sf"/>
</dbReference>
<dbReference type="PROSITE" id="PS50835">
    <property type="entry name" value="IG_LIKE"/>
    <property type="match status" value="1"/>
</dbReference>
<accession>A0A665WF11</accession>
<proteinExistence type="predicted"/>
<dbReference type="InterPro" id="IPR013783">
    <property type="entry name" value="Ig-like_fold"/>
</dbReference>
<reference evidence="4" key="1">
    <citation type="submission" date="2021-04" db="EMBL/GenBank/DDBJ databases">
        <authorList>
            <consortium name="Wellcome Sanger Institute Data Sharing"/>
        </authorList>
    </citation>
    <scope>NUCLEOTIDE SEQUENCE [LARGE SCALE GENOMIC DNA]</scope>
</reference>
<dbReference type="InterPro" id="IPR003599">
    <property type="entry name" value="Ig_sub"/>
</dbReference>
<dbReference type="GO" id="GO:0019815">
    <property type="term" value="C:B cell receptor complex"/>
    <property type="evidence" value="ECO:0007669"/>
    <property type="project" value="TreeGrafter"/>
</dbReference>
<sequence length="198" mass="22180">MGIAMILVLCSFVGKLGISSREVDMPYLSVQAFGKAQLKCCHLAIQDSKKIQWMKSKLSRKIVGNEKFLTLSENIIQKEAGKKCSILIINYVQRNDTGLYQCVMNTTGPNLTDGTYLLVFGECKTIICEITCIKHQNKILTSEGILLLLCVVFPSAILLCKIERSQGQGPYQDVCNFMEEEDIQLEKTLKEVLSFSRA</sequence>
<keyword evidence="1" id="KW-0393">Immunoglobulin domain</keyword>
<dbReference type="AlphaFoldDB" id="A0A665WF11"/>
<dbReference type="InterPro" id="IPR007110">
    <property type="entry name" value="Ig-like_dom"/>
</dbReference>
<evidence type="ECO:0000313" key="5">
    <source>
        <dbReference type="Proteomes" id="UP000472264"/>
    </source>
</evidence>
<protein>
    <recommendedName>
        <fullName evidence="3">Ig-like domain-containing protein</fullName>
    </recommendedName>
</protein>
<dbReference type="GO" id="GO:0050853">
    <property type="term" value="P:B cell receptor signaling pathway"/>
    <property type="evidence" value="ECO:0007669"/>
    <property type="project" value="TreeGrafter"/>
</dbReference>
<dbReference type="OMA" id="MEARMIF"/>